<organism evidence="1">
    <name type="scientific">Tanacetum cinerariifolium</name>
    <name type="common">Dalmatian daisy</name>
    <name type="synonym">Chrysanthemum cinerariifolium</name>
    <dbReference type="NCBI Taxonomy" id="118510"/>
    <lineage>
        <taxon>Eukaryota</taxon>
        <taxon>Viridiplantae</taxon>
        <taxon>Streptophyta</taxon>
        <taxon>Embryophyta</taxon>
        <taxon>Tracheophyta</taxon>
        <taxon>Spermatophyta</taxon>
        <taxon>Magnoliopsida</taxon>
        <taxon>eudicotyledons</taxon>
        <taxon>Gunneridae</taxon>
        <taxon>Pentapetalae</taxon>
        <taxon>asterids</taxon>
        <taxon>campanulids</taxon>
        <taxon>Asterales</taxon>
        <taxon>Asteraceae</taxon>
        <taxon>Asteroideae</taxon>
        <taxon>Anthemideae</taxon>
        <taxon>Anthemidinae</taxon>
        <taxon>Tanacetum</taxon>
    </lineage>
</organism>
<sequence length="218" mass="24302">AYCGEPSVDLLQSFLNLGHACDWLTLSNRGGVVVPKALIKPGGFEDNQGSFFVKSVNNTTPILDVEPISTVLLANVADNIIDSNNTSFDDELPPMHSLRWASKVAGDASSPLDINSDPDIHEFPSIKELKDATDCRWERLKASEIKILQEIDRNEMGVLIARLVREAIIHGRCMAFEEIAKLKEPFVLEKMPGYRMSLKDENDQAREDMANALLPFLY</sequence>
<feature type="non-terminal residue" evidence="1">
    <location>
        <position position="1"/>
    </location>
</feature>
<comment type="caution">
    <text evidence="1">The sequence shown here is derived from an EMBL/GenBank/DDBJ whole genome shotgun (WGS) entry which is preliminary data.</text>
</comment>
<gene>
    <name evidence="1" type="ORF">Tci_665487</name>
</gene>
<dbReference type="EMBL" id="BKCJ010517291">
    <property type="protein sequence ID" value="GFA93515.1"/>
    <property type="molecule type" value="Genomic_DNA"/>
</dbReference>
<reference evidence="1" key="1">
    <citation type="journal article" date="2019" name="Sci. Rep.">
        <title>Draft genome of Tanacetum cinerariifolium, the natural source of mosquito coil.</title>
        <authorList>
            <person name="Yamashiro T."/>
            <person name="Shiraishi A."/>
            <person name="Satake H."/>
            <person name="Nakayama K."/>
        </authorList>
    </citation>
    <scope>NUCLEOTIDE SEQUENCE</scope>
</reference>
<protein>
    <submittedName>
        <fullName evidence="1">Uncharacterized protein</fullName>
    </submittedName>
</protein>
<name>A0A699KGU8_TANCI</name>
<evidence type="ECO:0000313" key="1">
    <source>
        <dbReference type="EMBL" id="GFA93515.1"/>
    </source>
</evidence>
<accession>A0A699KGU8</accession>
<feature type="non-terminal residue" evidence="1">
    <location>
        <position position="218"/>
    </location>
</feature>
<dbReference type="AlphaFoldDB" id="A0A699KGU8"/>
<proteinExistence type="predicted"/>